<proteinExistence type="predicted"/>
<comment type="caution">
    <text evidence="3">The sequence shown here is derived from an EMBL/GenBank/DDBJ whole genome shotgun (WGS) entry which is preliminary data.</text>
</comment>
<dbReference type="PROSITE" id="PS50853">
    <property type="entry name" value="FN3"/>
    <property type="match status" value="1"/>
</dbReference>
<name>A0ABU1K293_9FLAO</name>
<dbReference type="Gene3D" id="2.60.40.10">
    <property type="entry name" value="Immunoglobulins"/>
    <property type="match status" value="1"/>
</dbReference>
<dbReference type="InterPro" id="IPR024311">
    <property type="entry name" value="Lipocalin-like"/>
</dbReference>
<dbReference type="InterPro" id="IPR036116">
    <property type="entry name" value="FN3_sf"/>
</dbReference>
<feature type="domain" description="Fibronectin type-III" evidence="2">
    <location>
        <begin position="42"/>
        <end position="140"/>
    </location>
</feature>
<accession>A0ABU1K293</accession>
<reference evidence="3 4" key="1">
    <citation type="submission" date="2023-07" db="EMBL/GenBank/DDBJ databases">
        <title>Genomic Encyclopedia of Type Strains, Phase IV (KMG-IV): sequencing the most valuable type-strain genomes for metagenomic binning, comparative biology and taxonomic classification.</title>
        <authorList>
            <person name="Goeker M."/>
        </authorList>
    </citation>
    <scope>NUCLEOTIDE SEQUENCE [LARGE SCALE GENOMIC DNA]</scope>
    <source>
        <strain evidence="3 4">DSM 102814</strain>
    </source>
</reference>
<protein>
    <recommendedName>
        <fullName evidence="2">Fibronectin type-III domain-containing protein</fullName>
    </recommendedName>
</protein>
<evidence type="ECO:0000259" key="2">
    <source>
        <dbReference type="PROSITE" id="PS50853"/>
    </source>
</evidence>
<dbReference type="InterPro" id="IPR013783">
    <property type="entry name" value="Ig-like_fold"/>
</dbReference>
<evidence type="ECO:0000313" key="3">
    <source>
        <dbReference type="EMBL" id="MDR6299730.1"/>
    </source>
</evidence>
<sequence length="254" mass="29168">MKQIFFNARFIFLVFSIVLLVGCTTDDSQPEVSRNHSPRNYPPEAFSLVSAASGATDVELRPSFIWESAIDSDSENVVYNLYVGKSNPPTTKIGEDIATTSFTLQEDLYFNTKYYWKVIAKDSDGNSTSSPVAYFTTRQGSREEVIEGKWFITAWILYEDEEQTSLSECDKYSYFQFSNPEDESGTHIYYVKNNKGDCIEDVNTSFYYSFEGDDQLVMGFEDETYSYDILLLNERELVISLDDPEQILVLRKEL</sequence>
<dbReference type="InterPro" id="IPR003961">
    <property type="entry name" value="FN3_dom"/>
</dbReference>
<gene>
    <name evidence="3" type="ORF">GGR31_000346</name>
</gene>
<dbReference type="CDD" id="cd00063">
    <property type="entry name" value="FN3"/>
    <property type="match status" value="1"/>
</dbReference>
<dbReference type="SUPFAM" id="SSF49265">
    <property type="entry name" value="Fibronectin type III"/>
    <property type="match status" value="1"/>
</dbReference>
<keyword evidence="1" id="KW-0732">Signal</keyword>
<dbReference type="Proteomes" id="UP001257659">
    <property type="component" value="Unassembled WGS sequence"/>
</dbReference>
<feature type="chain" id="PRO_5045488600" description="Fibronectin type-III domain-containing protein" evidence="1">
    <location>
        <begin position="21"/>
        <end position="254"/>
    </location>
</feature>
<dbReference type="EMBL" id="JAVDQA010000001">
    <property type="protein sequence ID" value="MDR6299730.1"/>
    <property type="molecule type" value="Genomic_DNA"/>
</dbReference>
<organism evidence="3 4">
    <name type="scientific">Mesonia maritima</name>
    <dbReference type="NCBI Taxonomy" id="1793873"/>
    <lineage>
        <taxon>Bacteria</taxon>
        <taxon>Pseudomonadati</taxon>
        <taxon>Bacteroidota</taxon>
        <taxon>Flavobacteriia</taxon>
        <taxon>Flavobacteriales</taxon>
        <taxon>Flavobacteriaceae</taxon>
        <taxon>Mesonia</taxon>
    </lineage>
</organism>
<keyword evidence="4" id="KW-1185">Reference proteome</keyword>
<dbReference type="RefSeq" id="WP_309726668.1">
    <property type="nucleotide sequence ID" value="NZ_JAVDQA010000001.1"/>
</dbReference>
<dbReference type="PROSITE" id="PS51257">
    <property type="entry name" value="PROKAR_LIPOPROTEIN"/>
    <property type="match status" value="1"/>
</dbReference>
<evidence type="ECO:0000313" key="4">
    <source>
        <dbReference type="Proteomes" id="UP001257659"/>
    </source>
</evidence>
<evidence type="ECO:0000256" key="1">
    <source>
        <dbReference type="SAM" id="SignalP"/>
    </source>
</evidence>
<feature type="signal peptide" evidence="1">
    <location>
        <begin position="1"/>
        <end position="20"/>
    </location>
</feature>
<dbReference type="Pfam" id="PF13648">
    <property type="entry name" value="Lipocalin_4"/>
    <property type="match status" value="1"/>
</dbReference>